<dbReference type="Proteomes" id="UP001157091">
    <property type="component" value="Unassembled WGS sequence"/>
</dbReference>
<comment type="caution">
    <text evidence="2">The sequence shown here is derived from an EMBL/GenBank/DDBJ whole genome shotgun (WGS) entry which is preliminary data.</text>
</comment>
<keyword evidence="3" id="KW-1185">Reference proteome</keyword>
<gene>
    <name evidence="2" type="ORF">GCM10025864_01270</name>
</gene>
<evidence type="ECO:0000256" key="1">
    <source>
        <dbReference type="SAM" id="MobiDB-lite"/>
    </source>
</evidence>
<protein>
    <submittedName>
        <fullName evidence="2">Uncharacterized protein</fullName>
    </submittedName>
</protein>
<evidence type="ECO:0000313" key="2">
    <source>
        <dbReference type="EMBL" id="GMA22368.1"/>
    </source>
</evidence>
<dbReference type="EMBL" id="BSUK01000001">
    <property type="protein sequence ID" value="GMA22368.1"/>
    <property type="molecule type" value="Genomic_DNA"/>
</dbReference>
<feature type="region of interest" description="Disordered" evidence="1">
    <location>
        <begin position="1"/>
        <end position="24"/>
    </location>
</feature>
<sequence>MALLQDRRREPDGGHGVAGRRLGDHDVVGEHGKLLLGGGHVRAAGHEDDVARSRERLEAVDGRLQERPAGAREIVQELRRARS</sequence>
<name>A0ABQ6HWW5_9MICO</name>
<reference evidence="3" key="1">
    <citation type="journal article" date="2019" name="Int. J. Syst. Evol. Microbiol.">
        <title>The Global Catalogue of Microorganisms (GCM) 10K type strain sequencing project: providing services to taxonomists for standard genome sequencing and annotation.</title>
        <authorList>
            <consortium name="The Broad Institute Genomics Platform"/>
            <consortium name="The Broad Institute Genome Sequencing Center for Infectious Disease"/>
            <person name="Wu L."/>
            <person name="Ma J."/>
        </authorList>
    </citation>
    <scope>NUCLEOTIDE SEQUENCE [LARGE SCALE GENOMIC DNA]</scope>
    <source>
        <strain evidence="3">NBRC 106348</strain>
    </source>
</reference>
<feature type="compositionally biased region" description="Basic and acidic residues" evidence="1">
    <location>
        <begin position="1"/>
        <end position="13"/>
    </location>
</feature>
<organism evidence="2 3">
    <name type="scientific">Luteimicrobium album</name>
    <dbReference type="NCBI Taxonomy" id="1054550"/>
    <lineage>
        <taxon>Bacteria</taxon>
        <taxon>Bacillati</taxon>
        <taxon>Actinomycetota</taxon>
        <taxon>Actinomycetes</taxon>
        <taxon>Micrococcales</taxon>
        <taxon>Luteimicrobium</taxon>
    </lineage>
</organism>
<proteinExistence type="predicted"/>
<evidence type="ECO:0000313" key="3">
    <source>
        <dbReference type="Proteomes" id="UP001157091"/>
    </source>
</evidence>
<accession>A0ABQ6HWW5</accession>